<dbReference type="OrthoDB" id="1850764at2759"/>
<dbReference type="PROSITE" id="PS50294">
    <property type="entry name" value="WD_REPEATS_REGION"/>
    <property type="match status" value="3"/>
</dbReference>
<evidence type="ECO:0000256" key="7">
    <source>
        <dbReference type="ARBA" id="ARBA00062568"/>
    </source>
</evidence>
<evidence type="ECO:0000256" key="5">
    <source>
        <dbReference type="ARBA" id="ARBA00023054"/>
    </source>
</evidence>
<dbReference type="InterPro" id="IPR019775">
    <property type="entry name" value="WD40_repeat_CS"/>
</dbReference>
<dbReference type="InParanoid" id="G8Y9T8"/>
<dbReference type="GO" id="GO:0051015">
    <property type="term" value="F:actin filament binding"/>
    <property type="evidence" value="ECO:0007669"/>
    <property type="project" value="TreeGrafter"/>
</dbReference>
<dbReference type="PANTHER" id="PTHR10856:SF0">
    <property type="entry name" value="CORONIN"/>
    <property type="match status" value="1"/>
</dbReference>
<feature type="region of interest" description="Disordered" evidence="10">
    <location>
        <begin position="425"/>
        <end position="618"/>
    </location>
</feature>
<dbReference type="PANTHER" id="PTHR10856">
    <property type="entry name" value="CORONIN"/>
    <property type="match status" value="1"/>
</dbReference>
<feature type="compositionally biased region" description="Basic and acidic residues" evidence="10">
    <location>
        <begin position="571"/>
        <end position="602"/>
    </location>
</feature>
<feature type="compositionally biased region" description="Basic and acidic residues" evidence="10">
    <location>
        <begin position="426"/>
        <end position="437"/>
    </location>
</feature>
<evidence type="ECO:0000313" key="14">
    <source>
        <dbReference type="Proteomes" id="UP000005222"/>
    </source>
</evidence>
<feature type="repeat" description="WD" evidence="8">
    <location>
        <begin position="77"/>
        <end position="111"/>
    </location>
</feature>
<dbReference type="SUPFAM" id="SSF50978">
    <property type="entry name" value="WD40 repeat-like"/>
    <property type="match status" value="1"/>
</dbReference>
<evidence type="ECO:0000313" key="13">
    <source>
        <dbReference type="EMBL" id="CCE84352.1"/>
    </source>
</evidence>
<dbReference type="SMART" id="SM01166">
    <property type="entry name" value="DUF1899"/>
    <property type="match status" value="1"/>
</dbReference>
<evidence type="ECO:0000256" key="6">
    <source>
        <dbReference type="ARBA" id="ARBA00023203"/>
    </source>
</evidence>
<dbReference type="InterPro" id="IPR020472">
    <property type="entry name" value="WD40_PAC1"/>
</dbReference>
<dbReference type="eggNOG" id="KOG0303">
    <property type="taxonomic scope" value="Eukaryota"/>
</dbReference>
<feature type="compositionally biased region" description="Polar residues" evidence="10">
    <location>
        <begin position="545"/>
        <end position="570"/>
    </location>
</feature>
<dbReference type="FunCoup" id="G8Y9T8">
    <property type="interactions" value="593"/>
</dbReference>
<dbReference type="Pfam" id="PF00400">
    <property type="entry name" value="WD40"/>
    <property type="match status" value="3"/>
</dbReference>
<comment type="subunit">
    <text evidence="7">Binds to F-actin.</text>
</comment>
<keyword evidence="2" id="KW-0597">Phosphoprotein</keyword>
<dbReference type="InterPro" id="IPR036322">
    <property type="entry name" value="WD40_repeat_dom_sf"/>
</dbReference>
<accession>G8Y9T8</accession>
<dbReference type="SMART" id="SM00320">
    <property type="entry name" value="WD40"/>
    <property type="match status" value="4"/>
</dbReference>
<dbReference type="Pfam" id="PF08953">
    <property type="entry name" value="DUF1899"/>
    <property type="match status" value="1"/>
</dbReference>
<dbReference type="GO" id="GO:0007015">
    <property type="term" value="P:actin filament organization"/>
    <property type="evidence" value="ECO:0007669"/>
    <property type="project" value="TreeGrafter"/>
</dbReference>
<feature type="compositionally biased region" description="Acidic residues" evidence="10">
    <location>
        <begin position="500"/>
        <end position="517"/>
    </location>
</feature>
<name>G8Y9T8_PICSO</name>
<evidence type="ECO:0000256" key="4">
    <source>
        <dbReference type="ARBA" id="ARBA00022737"/>
    </source>
</evidence>
<evidence type="ECO:0000256" key="10">
    <source>
        <dbReference type="SAM" id="MobiDB-lite"/>
    </source>
</evidence>
<evidence type="ECO:0000256" key="9">
    <source>
        <dbReference type="RuleBase" id="RU280818"/>
    </source>
</evidence>
<proteinExistence type="inferred from homology"/>
<evidence type="ECO:0000256" key="1">
    <source>
        <dbReference type="ARBA" id="ARBA00009482"/>
    </source>
</evidence>
<keyword evidence="14" id="KW-1185">Reference proteome</keyword>
<keyword evidence="5" id="KW-0175">Coiled coil</keyword>
<dbReference type="STRING" id="559304.G8Y9T8"/>
<dbReference type="SMART" id="SM01167">
    <property type="entry name" value="DUF1900"/>
    <property type="match status" value="1"/>
</dbReference>
<evidence type="ECO:0000259" key="11">
    <source>
        <dbReference type="SMART" id="SM01166"/>
    </source>
</evidence>
<dbReference type="EMBL" id="FO082048">
    <property type="protein sequence ID" value="CCE84352.1"/>
    <property type="molecule type" value="Genomic_DNA"/>
</dbReference>
<feature type="compositionally biased region" description="Polar residues" evidence="10">
    <location>
        <begin position="603"/>
        <end position="618"/>
    </location>
</feature>
<dbReference type="FunFam" id="2.130.10.10:FF:000197">
    <property type="entry name" value="Coronin"/>
    <property type="match status" value="1"/>
</dbReference>
<sequence length="663" mass="73562">MSGKFVRASKFRHVYGQVAKKELCYENLKITNNAWDSNIIQSNGKYLAVNWDSSGGGAFAIIPLNEIGKAPDKASLFRGHKGPVLDTAFNPFNERQLVSCSDDGDICLWEIPEDFSFHKYLDEEDNVKDVVTPLKVLSGHSRKVGHIQFHPCAKDVIASSSLDYTVKLWNLETGKDEITLKHNDLVTSFAFNYNGSLLATTSRDKKLRVWDIRSQKVISEGSSHTGAKPSRVVWLGNTDRVITTGFSKLSDRQVGIWDANKIDAGPIGGFNVIDSSSGVLIPVFDDATSILYLIGKGDGNIRYYEYDNDILHELSEFASTDPQRGFAVAPKASVSVKDNEILRAFKTVNDNMIEPISFIVPRKSETFQQDIYPDCPSDMPALTAEEFFAGKDCNGPLLISMRSLYEGTESDLKESQPPIQISSAKLEQEKKKQEEKSAQTNTPSKEAENEEAKKENSLSVYEKEKSQAPTNVENKTKVDDVLKNSSTVNSMLDKVNNSSENEDNVLSDNNQDDWNDEADLKQKTPDLKPKTDDTKKETLKDVASSPDTTTVATEKPSESTSAKRLSSQDSTKSKIQEKSVLKEDLTKADAPRVTTDAKEDAAKQNTTDKATSGNAPTLKQTVHRLAEIVEDLKTQVDRLVESGLHKDDKILSLESKIDELLKR</sequence>
<evidence type="ECO:0000313" key="12">
    <source>
        <dbReference type="EMBL" id="CCE83321.1"/>
    </source>
</evidence>
<feature type="compositionally biased region" description="Basic and acidic residues" evidence="10">
    <location>
        <begin position="518"/>
        <end position="540"/>
    </location>
</feature>
<dbReference type="InterPro" id="IPR015505">
    <property type="entry name" value="Coronin"/>
</dbReference>
<dbReference type="InterPro" id="IPR001680">
    <property type="entry name" value="WD40_rpt"/>
</dbReference>
<feature type="repeat" description="WD" evidence="8">
    <location>
        <begin position="179"/>
        <end position="220"/>
    </location>
</feature>
<dbReference type="HOGENOM" id="CLU_026859_3_2_1"/>
<keyword evidence="4 9" id="KW-0677">Repeat</keyword>
<dbReference type="AlphaFoldDB" id="G8Y9T8"/>
<comment type="similarity">
    <text evidence="1 9">Belongs to the WD repeat coronin family.</text>
</comment>
<dbReference type="PRINTS" id="PR00320">
    <property type="entry name" value="GPROTEINBRPT"/>
</dbReference>
<keyword evidence="6" id="KW-0009">Actin-binding</keyword>
<dbReference type="Gene3D" id="2.130.10.10">
    <property type="entry name" value="YVTN repeat-like/Quinoprotein amine dehydrogenase"/>
    <property type="match status" value="1"/>
</dbReference>
<reference evidence="12" key="1">
    <citation type="submission" date="2011-10" db="EMBL/GenBank/DDBJ databases">
        <authorList>
            <person name="Genoscope - CEA"/>
        </authorList>
    </citation>
    <scope>NUCLEOTIDE SEQUENCE</scope>
</reference>
<dbReference type="PROSITE" id="PS00678">
    <property type="entry name" value="WD_REPEATS_1"/>
    <property type="match status" value="3"/>
</dbReference>
<keyword evidence="3 8" id="KW-0853">WD repeat</keyword>
<dbReference type="GO" id="GO:0030479">
    <property type="term" value="C:actin cortical patch"/>
    <property type="evidence" value="ECO:0007669"/>
    <property type="project" value="UniProtKB-ARBA"/>
</dbReference>
<feature type="domain" description="DUF1899" evidence="11">
    <location>
        <begin position="4"/>
        <end position="68"/>
    </location>
</feature>
<dbReference type="InterPro" id="IPR015048">
    <property type="entry name" value="DUF1899"/>
</dbReference>
<feature type="compositionally biased region" description="Polar residues" evidence="10">
    <location>
        <begin position="483"/>
        <end position="499"/>
    </location>
</feature>
<dbReference type="Proteomes" id="UP000005222">
    <property type="component" value="Chromosome K"/>
</dbReference>
<feature type="repeat" description="WD" evidence="8">
    <location>
        <begin position="137"/>
        <end position="179"/>
    </location>
</feature>
<protein>
    <recommendedName>
        <fullName evidence="9">Coronin</fullName>
    </recommendedName>
</protein>
<gene>
    <name evidence="12" type="primary">Piso0_003896</name>
    <name evidence="12" type="ORF">GNLVRS01_PISO0K04960g</name>
    <name evidence="13" type="ORF">GNLVRS01_PISO0L04961g</name>
</gene>
<dbReference type="InterPro" id="IPR015943">
    <property type="entry name" value="WD40/YVTN_repeat-like_dom_sf"/>
</dbReference>
<dbReference type="PROSITE" id="PS50082">
    <property type="entry name" value="WD_REPEATS_2"/>
    <property type="match status" value="3"/>
</dbReference>
<organism evidence="12 14">
    <name type="scientific">Pichia sorbitophila (strain ATCC MYA-4447 / BCRC 22081 / CBS 7064 / NBRC 10061 / NRRL Y-12695)</name>
    <name type="common">Hybrid yeast</name>
    <dbReference type="NCBI Taxonomy" id="559304"/>
    <lineage>
        <taxon>Eukaryota</taxon>
        <taxon>Fungi</taxon>
        <taxon>Dikarya</taxon>
        <taxon>Ascomycota</taxon>
        <taxon>Saccharomycotina</taxon>
        <taxon>Pichiomycetes</taxon>
        <taxon>Debaryomycetaceae</taxon>
        <taxon>Millerozyma</taxon>
    </lineage>
</organism>
<evidence type="ECO:0000256" key="3">
    <source>
        <dbReference type="ARBA" id="ARBA00022574"/>
    </source>
</evidence>
<dbReference type="Pfam" id="PF16300">
    <property type="entry name" value="WD40_4"/>
    <property type="match status" value="1"/>
</dbReference>
<dbReference type="Proteomes" id="UP000005222">
    <property type="component" value="Chromosome L"/>
</dbReference>
<feature type="compositionally biased region" description="Basic and acidic residues" evidence="10">
    <location>
        <begin position="445"/>
        <end position="466"/>
    </location>
</feature>
<reference evidence="14" key="2">
    <citation type="journal article" date="2012" name="G3 (Bethesda)">
        <title>Pichia sorbitophila, an interspecies yeast hybrid reveals early steps of genome resolution following polyploidization.</title>
        <authorList>
            <person name="Leh Louis V."/>
            <person name="Despons L."/>
            <person name="Friedrich A."/>
            <person name="Martin T."/>
            <person name="Durrens P."/>
            <person name="Casaregola S."/>
            <person name="Neuveglise C."/>
            <person name="Fairhead C."/>
            <person name="Marck C."/>
            <person name="Cruz J.A."/>
            <person name="Straub M.L."/>
            <person name="Kugler V."/>
            <person name="Sacerdot C."/>
            <person name="Uzunov Z."/>
            <person name="Thierry A."/>
            <person name="Weiss S."/>
            <person name="Bleykasten C."/>
            <person name="De Montigny J."/>
            <person name="Jacques N."/>
            <person name="Jung P."/>
            <person name="Lemaire M."/>
            <person name="Mallet S."/>
            <person name="Morel G."/>
            <person name="Richard G.F."/>
            <person name="Sarkar A."/>
            <person name="Savel G."/>
            <person name="Schacherer J."/>
            <person name="Seret M.L."/>
            <person name="Talla E."/>
            <person name="Samson G."/>
            <person name="Jubin C."/>
            <person name="Poulain J."/>
            <person name="Vacherie B."/>
            <person name="Barbe V."/>
            <person name="Pelletier E."/>
            <person name="Sherman D.J."/>
            <person name="Westhof E."/>
            <person name="Weissenbach J."/>
            <person name="Baret P.V."/>
            <person name="Wincker P."/>
            <person name="Gaillardin C."/>
            <person name="Dujon B."/>
            <person name="Souciet J.L."/>
        </authorList>
    </citation>
    <scope>NUCLEOTIDE SEQUENCE [LARGE SCALE GENOMIC DNA]</scope>
    <source>
        <strain evidence="14">ATCC MYA-4447 / BCRC 22081 / CBS 7064 / NBRC 10061 / NRRL Y-12695</strain>
    </source>
</reference>
<evidence type="ECO:0000256" key="8">
    <source>
        <dbReference type="PROSITE-ProRule" id="PRU00221"/>
    </source>
</evidence>
<dbReference type="EMBL" id="FO082049">
    <property type="protein sequence ID" value="CCE83321.1"/>
    <property type="molecule type" value="Genomic_DNA"/>
</dbReference>
<evidence type="ECO:0000256" key="2">
    <source>
        <dbReference type="ARBA" id="ARBA00022553"/>
    </source>
</evidence>